<dbReference type="AlphaFoldDB" id="A0A1M7EQI1"/>
<proteinExistence type="predicted"/>
<evidence type="ECO:0000313" key="1">
    <source>
        <dbReference type="EMBL" id="SHL93974.1"/>
    </source>
</evidence>
<protein>
    <submittedName>
        <fullName evidence="1">tRNA 2-thiouridine synthesizing protein B</fullName>
    </submittedName>
</protein>
<dbReference type="Proteomes" id="UP000190911">
    <property type="component" value="Chromosome I"/>
</dbReference>
<evidence type="ECO:0000313" key="2">
    <source>
        <dbReference type="Proteomes" id="UP000190911"/>
    </source>
</evidence>
<keyword evidence="2" id="KW-1185">Reference proteome</keyword>
<accession>A0A1M7EQI1</accession>
<gene>
    <name evidence="1" type="ORF">SAMN05878437_0368</name>
</gene>
<dbReference type="Gene3D" id="3.40.1260.10">
    <property type="entry name" value="DsrEFH-like"/>
    <property type="match status" value="1"/>
</dbReference>
<organism evidence="1 2">
    <name type="scientific">Vreelandella subglaciescola</name>
    <dbReference type="NCBI Taxonomy" id="29571"/>
    <lineage>
        <taxon>Bacteria</taxon>
        <taxon>Pseudomonadati</taxon>
        <taxon>Pseudomonadota</taxon>
        <taxon>Gammaproteobacteria</taxon>
        <taxon>Oceanospirillales</taxon>
        <taxon>Halomonadaceae</taxon>
        <taxon>Vreelandella</taxon>
    </lineage>
</organism>
<dbReference type="NCBIfam" id="TIGR03011">
    <property type="entry name" value="sulf_tusB_dsrH"/>
    <property type="match status" value="1"/>
</dbReference>
<dbReference type="Pfam" id="PF04077">
    <property type="entry name" value="DsrH"/>
    <property type="match status" value="1"/>
</dbReference>
<dbReference type="InParanoid" id="A0A1M7EQI1"/>
<dbReference type="InterPro" id="IPR007215">
    <property type="entry name" value="Sulphur_relay_TusB/DsrH"/>
</dbReference>
<dbReference type="EMBL" id="LT670847">
    <property type="protein sequence ID" value="SHL93974.1"/>
    <property type="molecule type" value="Genomic_DNA"/>
</dbReference>
<dbReference type="InterPro" id="IPR027396">
    <property type="entry name" value="DsrEFH-like"/>
</dbReference>
<dbReference type="PANTHER" id="PTHR37526:SF1">
    <property type="entry name" value="PROTEIN TUSB"/>
    <property type="match status" value="1"/>
</dbReference>
<dbReference type="STRING" id="29571.SAMN05878437_0368"/>
<dbReference type="SUPFAM" id="SSF75169">
    <property type="entry name" value="DsrEFH-like"/>
    <property type="match status" value="1"/>
</dbReference>
<reference evidence="1 2" key="1">
    <citation type="submission" date="2016-11" db="EMBL/GenBank/DDBJ databases">
        <authorList>
            <person name="Jaros S."/>
            <person name="Januszkiewicz K."/>
            <person name="Wedrychowicz H."/>
        </authorList>
    </citation>
    <scope>NUCLEOTIDE SEQUENCE [LARGE SCALE GENOMIC DNA]</scope>
    <source>
        <strain evidence="1 2">ACAM 12</strain>
    </source>
</reference>
<dbReference type="RefSeq" id="WP_079550822.1">
    <property type="nucleotide sequence ID" value="NZ_LT670847.1"/>
</dbReference>
<dbReference type="GO" id="GO:0002143">
    <property type="term" value="P:tRNA wobble position uridine thiolation"/>
    <property type="evidence" value="ECO:0007669"/>
    <property type="project" value="InterPro"/>
</dbReference>
<dbReference type="OrthoDB" id="9795117at2"/>
<dbReference type="GO" id="GO:1990228">
    <property type="term" value="C:sulfurtransferase complex"/>
    <property type="evidence" value="ECO:0007669"/>
    <property type="project" value="TreeGrafter"/>
</dbReference>
<sequence length="97" mass="10603">MILHIVNRAPQSGQAASQALAVMAPEDRLILIEEAVFAVLDAQWQGWRIAAERIHALEDDVASRGLADIAGRQQPELLSVDAFVALTAEAHQTVSWY</sequence>
<name>A0A1M7EQI1_9GAMM</name>
<dbReference type="PANTHER" id="PTHR37526">
    <property type="entry name" value="PROTEIN TUSB"/>
    <property type="match status" value="1"/>
</dbReference>